<protein>
    <submittedName>
        <fullName evidence="1">Uncharacterized protein</fullName>
    </submittedName>
</protein>
<dbReference type="Proteomes" id="UP000005438">
    <property type="component" value="Chromosome"/>
</dbReference>
<dbReference type="EMBL" id="CP003178">
    <property type="protein sequence ID" value="AEW01388.1"/>
    <property type="molecule type" value="Genomic_DNA"/>
</dbReference>
<reference evidence="1 2" key="1">
    <citation type="submission" date="2011-12" db="EMBL/GenBank/DDBJ databases">
        <title>The complete genome of Niastella koreensis GR20-10.</title>
        <authorList>
            <consortium name="US DOE Joint Genome Institute (JGI-PGF)"/>
            <person name="Lucas S."/>
            <person name="Han J."/>
            <person name="Lapidus A."/>
            <person name="Bruce D."/>
            <person name="Goodwin L."/>
            <person name="Pitluck S."/>
            <person name="Peters L."/>
            <person name="Kyrpides N."/>
            <person name="Mavromatis K."/>
            <person name="Ivanova N."/>
            <person name="Mikhailova N."/>
            <person name="Davenport K."/>
            <person name="Saunders E."/>
            <person name="Detter J.C."/>
            <person name="Tapia R."/>
            <person name="Han C."/>
            <person name="Land M."/>
            <person name="Hauser L."/>
            <person name="Markowitz V."/>
            <person name="Cheng J.-F."/>
            <person name="Hugenholtz P."/>
            <person name="Woyke T."/>
            <person name="Wu D."/>
            <person name="Tindall B."/>
            <person name="Pomrenke H."/>
            <person name="Brambilla E."/>
            <person name="Klenk H.-P."/>
            <person name="Eisen J.A."/>
        </authorList>
    </citation>
    <scope>NUCLEOTIDE SEQUENCE [LARGE SCALE GENOMIC DNA]</scope>
    <source>
        <strain evidence="2">DSM 17620 / KACC 11465 / NBRC 106392 / GR20-10</strain>
    </source>
</reference>
<evidence type="ECO:0000313" key="2">
    <source>
        <dbReference type="Proteomes" id="UP000005438"/>
    </source>
</evidence>
<dbReference type="HOGENOM" id="CLU_3219163_0_0_10"/>
<proteinExistence type="predicted"/>
<dbReference type="KEGG" id="nko:Niako_5149"/>
<accession>G8TB41</accession>
<evidence type="ECO:0000313" key="1">
    <source>
        <dbReference type="EMBL" id="AEW01388.1"/>
    </source>
</evidence>
<name>G8TB41_NIAKG</name>
<gene>
    <name evidence="1" type="ordered locus">Niako_5149</name>
</gene>
<organism evidence="1 2">
    <name type="scientific">Niastella koreensis (strain DSM 17620 / KACC 11465 / NBRC 106392 / GR20-10)</name>
    <dbReference type="NCBI Taxonomy" id="700598"/>
    <lineage>
        <taxon>Bacteria</taxon>
        <taxon>Pseudomonadati</taxon>
        <taxon>Bacteroidota</taxon>
        <taxon>Chitinophagia</taxon>
        <taxon>Chitinophagales</taxon>
        <taxon>Chitinophagaceae</taxon>
        <taxon>Niastella</taxon>
    </lineage>
</organism>
<dbReference type="AlphaFoldDB" id="G8TB41"/>
<sequence>MLIHIIVIWNDSLITPIFSKQPGITFNGPQHIKVVGLSLKTPEV</sequence>